<name>A0ABW8VKP9_9BACI</name>
<evidence type="ECO:0000313" key="2">
    <source>
        <dbReference type="Proteomes" id="UP001628668"/>
    </source>
</evidence>
<evidence type="ECO:0000313" key="1">
    <source>
        <dbReference type="EMBL" id="MFL8935952.1"/>
    </source>
</evidence>
<accession>A0ABW8VKP9</accession>
<dbReference type="EMBL" id="JBJOSA010000002">
    <property type="protein sequence ID" value="MFL8935952.1"/>
    <property type="molecule type" value="Genomic_DNA"/>
</dbReference>
<dbReference type="Proteomes" id="UP001628668">
    <property type="component" value="Unassembled WGS sequence"/>
</dbReference>
<protein>
    <submittedName>
        <fullName evidence="1">Uncharacterized protein</fullName>
    </submittedName>
</protein>
<keyword evidence="2" id="KW-1185">Reference proteome</keyword>
<dbReference type="RefSeq" id="WP_411159027.1">
    <property type="nucleotide sequence ID" value="NZ_JBJOSA010000002.1"/>
</dbReference>
<comment type="caution">
    <text evidence="1">The sequence shown here is derived from an EMBL/GenBank/DDBJ whole genome shotgun (WGS) entry which is preliminary data.</text>
</comment>
<gene>
    <name evidence="1" type="ORF">ACKA06_04035</name>
</gene>
<organism evidence="1 2">
    <name type="scientific">Rossellomorea oryzaecorticis</name>
    <dbReference type="NCBI Taxonomy" id="1396505"/>
    <lineage>
        <taxon>Bacteria</taxon>
        <taxon>Bacillati</taxon>
        <taxon>Bacillota</taxon>
        <taxon>Bacilli</taxon>
        <taxon>Bacillales</taxon>
        <taxon>Bacillaceae</taxon>
        <taxon>Rossellomorea</taxon>
    </lineage>
</organism>
<reference evidence="1 2" key="1">
    <citation type="submission" date="2024-12" db="EMBL/GenBank/DDBJ databases">
        <authorList>
            <person name="Li X."/>
            <person name="Zhang D."/>
        </authorList>
    </citation>
    <scope>NUCLEOTIDE SEQUENCE [LARGE SCALE GENOMIC DNA]</scope>
    <source>
        <strain evidence="1 2">JCM19602</strain>
    </source>
</reference>
<proteinExistence type="predicted"/>
<sequence length="61" mass="7070">MENLPEHEADNDGLMKLPAIMHTPEDQVEWMLSFLTSTDKPVDEWERICHSEVHILIPGNE</sequence>